<dbReference type="Pfam" id="PF00144">
    <property type="entry name" value="Beta-lactamase"/>
    <property type="match status" value="1"/>
</dbReference>
<accession>A0A2Z5FYW8</accession>
<dbReference type="InterPro" id="IPR012338">
    <property type="entry name" value="Beta-lactam/transpept-like"/>
</dbReference>
<dbReference type="PANTHER" id="PTHR46825">
    <property type="entry name" value="D-ALANYL-D-ALANINE-CARBOXYPEPTIDASE/ENDOPEPTIDASE AMPH"/>
    <property type="match status" value="1"/>
</dbReference>
<feature type="domain" description="Beta-lactamase-related" evidence="2">
    <location>
        <begin position="54"/>
        <end position="309"/>
    </location>
</feature>
<dbReference type="EMBL" id="CP030840">
    <property type="protein sequence ID" value="AXC12103.1"/>
    <property type="molecule type" value="Genomic_DNA"/>
</dbReference>
<keyword evidence="1" id="KW-1133">Transmembrane helix</keyword>
<sequence>MSSKTASGLWNRELAEACLPKGYESRRNSLVVLSGTADEVDQKWEWGSISAERPLFELGSLTKVFTAALLLRMVNAGFLCLRDRVSQHLPDVVAAGSNVTVIDLASHRSGLPRLPPDLSSLSRDPYAEYTAERLKRYLAVYPWRSTGQSEFLYSNLGYAILGMVLERVGGENFAALLERYVLRRYGVTDISVATADKAADQRLMSGYGESGFRARPWRWLVFAPCGGLLGTAEDVGRFAVGLMADRSMTRLFEPVAAAGAGHVGLAWLLHGGRPVAWHNGATAGFSGYLSLELRSQRWMLVLTNRLSPELTTVGRQLEDAYFFGKYQGKRPRRNMLGGLIRDSVTAFTRIPWWLQIPLAGAVAWALSWFVGWIRYGRI</sequence>
<evidence type="ECO:0000259" key="2">
    <source>
        <dbReference type="Pfam" id="PF00144"/>
    </source>
</evidence>
<keyword evidence="4" id="KW-1185">Reference proteome</keyword>
<proteinExistence type="predicted"/>
<dbReference type="RefSeq" id="WP_114207414.1">
    <property type="nucleotide sequence ID" value="NZ_CP030840.1"/>
</dbReference>
<evidence type="ECO:0000313" key="4">
    <source>
        <dbReference type="Proteomes" id="UP000253606"/>
    </source>
</evidence>
<dbReference type="PANTHER" id="PTHR46825:SF8">
    <property type="entry name" value="BETA-LACTAMASE-RELATED"/>
    <property type="match status" value="1"/>
</dbReference>
<dbReference type="Proteomes" id="UP000253606">
    <property type="component" value="Chromosome"/>
</dbReference>
<dbReference type="InterPro" id="IPR001466">
    <property type="entry name" value="Beta-lactam-related"/>
</dbReference>
<keyword evidence="1" id="KW-0472">Membrane</keyword>
<reference evidence="3 4" key="1">
    <citation type="journal article" date="2018" name="Front. Microbiol.">
        <title>Hydrolytic Capabilities as a Key to Environmental Success: Chitinolytic and Cellulolytic Acidobacteria From Acidic Sub-arctic Soils and Boreal Peatlands.</title>
        <authorList>
            <person name="Belova S.E."/>
            <person name="Ravin N.V."/>
            <person name="Pankratov T.A."/>
            <person name="Rakitin A.L."/>
            <person name="Ivanova A.A."/>
            <person name="Beletsky A.V."/>
            <person name="Mardanov A.V."/>
            <person name="Sinninghe Damste J.S."/>
            <person name="Dedysh S.N."/>
        </authorList>
    </citation>
    <scope>NUCLEOTIDE SEQUENCE [LARGE SCALE GENOMIC DNA]</scope>
    <source>
        <strain evidence="3 4">SBC82</strain>
    </source>
</reference>
<name>A0A2Z5FYW8_9BACT</name>
<evidence type="ECO:0000313" key="3">
    <source>
        <dbReference type="EMBL" id="AXC12103.1"/>
    </source>
</evidence>
<dbReference type="SUPFAM" id="SSF56601">
    <property type="entry name" value="beta-lactamase/transpeptidase-like"/>
    <property type="match status" value="1"/>
</dbReference>
<evidence type="ECO:0000256" key="1">
    <source>
        <dbReference type="SAM" id="Phobius"/>
    </source>
</evidence>
<keyword evidence="1" id="KW-0812">Transmembrane</keyword>
<dbReference type="Gene3D" id="3.40.710.10">
    <property type="entry name" value="DD-peptidase/beta-lactamase superfamily"/>
    <property type="match status" value="1"/>
</dbReference>
<dbReference type="AlphaFoldDB" id="A0A2Z5FYW8"/>
<dbReference type="OrthoDB" id="9803467at2"/>
<feature type="transmembrane region" description="Helical" evidence="1">
    <location>
        <begin position="352"/>
        <end position="373"/>
    </location>
</feature>
<dbReference type="InterPro" id="IPR050491">
    <property type="entry name" value="AmpC-like"/>
</dbReference>
<gene>
    <name evidence="3" type="ORF">ACPOL_2795</name>
</gene>
<dbReference type="KEGG" id="abas:ACPOL_2795"/>
<organism evidence="3 4">
    <name type="scientific">Acidisarcina polymorpha</name>
    <dbReference type="NCBI Taxonomy" id="2211140"/>
    <lineage>
        <taxon>Bacteria</taxon>
        <taxon>Pseudomonadati</taxon>
        <taxon>Acidobacteriota</taxon>
        <taxon>Terriglobia</taxon>
        <taxon>Terriglobales</taxon>
        <taxon>Acidobacteriaceae</taxon>
        <taxon>Acidisarcina</taxon>
    </lineage>
</organism>
<protein>
    <submittedName>
        <fullName evidence="3">Beta-lactamase class C</fullName>
    </submittedName>
</protein>